<evidence type="ECO:0000256" key="1">
    <source>
        <dbReference type="ARBA" id="ARBA00023125"/>
    </source>
</evidence>
<dbReference type="InterPro" id="IPR001647">
    <property type="entry name" value="HTH_TetR"/>
</dbReference>
<gene>
    <name evidence="4" type="ORF">DES52_10937</name>
</gene>
<organism evidence="4 5">
    <name type="scientific">Deinococcus yavapaiensis KR-236</name>
    <dbReference type="NCBI Taxonomy" id="694435"/>
    <lineage>
        <taxon>Bacteria</taxon>
        <taxon>Thermotogati</taxon>
        <taxon>Deinococcota</taxon>
        <taxon>Deinococci</taxon>
        <taxon>Deinococcales</taxon>
        <taxon>Deinococcaceae</taxon>
        <taxon>Deinococcus</taxon>
    </lineage>
</organism>
<accession>A0A318S3Z5</accession>
<dbReference type="SUPFAM" id="SSF46689">
    <property type="entry name" value="Homeodomain-like"/>
    <property type="match status" value="1"/>
</dbReference>
<sequence>MAQRRSTSDLRVRRTKERIRNAIRELTLNMPFDEISVQAIAQHAGCQRNTFYDHYTSKYEVLEEMLGELVDEIEAVTTAHFSEMQQHSPGEIPPTFTKLFEVFGRDIPFYRRLFGPEGSSIFTARIVNALEQSGMRHAQYWSNLLPEQTVPNEIAFRFLSAAFVGMLAWWLESDHQYSAEQMGVFLWRMEIRQRPS</sequence>
<evidence type="ECO:0000256" key="2">
    <source>
        <dbReference type="PROSITE-ProRule" id="PRU00335"/>
    </source>
</evidence>
<evidence type="ECO:0000313" key="5">
    <source>
        <dbReference type="Proteomes" id="UP000248326"/>
    </source>
</evidence>
<dbReference type="EMBL" id="QJSX01000009">
    <property type="protein sequence ID" value="PYE53265.1"/>
    <property type="molecule type" value="Genomic_DNA"/>
</dbReference>
<dbReference type="InterPro" id="IPR050624">
    <property type="entry name" value="HTH-type_Tx_Regulator"/>
</dbReference>
<dbReference type="AlphaFoldDB" id="A0A318S3Z5"/>
<dbReference type="PANTHER" id="PTHR43479:SF7">
    <property type="entry name" value="TETR-FAMILY TRANSCRIPTIONAL REGULATOR"/>
    <property type="match status" value="1"/>
</dbReference>
<name>A0A318S3Z5_9DEIO</name>
<keyword evidence="1 2" id="KW-0238">DNA-binding</keyword>
<dbReference type="Pfam" id="PF14278">
    <property type="entry name" value="TetR_C_8"/>
    <property type="match status" value="1"/>
</dbReference>
<feature type="domain" description="HTH tetR-type" evidence="3">
    <location>
        <begin position="13"/>
        <end position="73"/>
    </location>
</feature>
<evidence type="ECO:0000259" key="3">
    <source>
        <dbReference type="PROSITE" id="PS50977"/>
    </source>
</evidence>
<keyword evidence="5" id="KW-1185">Reference proteome</keyword>
<dbReference type="InterPro" id="IPR039532">
    <property type="entry name" value="TetR_C_Firmicutes"/>
</dbReference>
<protein>
    <submittedName>
        <fullName evidence="4">TetR family transcriptional regulator</fullName>
    </submittedName>
</protein>
<comment type="caution">
    <text evidence="4">The sequence shown here is derived from an EMBL/GenBank/DDBJ whole genome shotgun (WGS) entry which is preliminary data.</text>
</comment>
<dbReference type="Proteomes" id="UP000248326">
    <property type="component" value="Unassembled WGS sequence"/>
</dbReference>
<proteinExistence type="predicted"/>
<dbReference type="Gene3D" id="1.10.357.10">
    <property type="entry name" value="Tetracycline Repressor, domain 2"/>
    <property type="match status" value="1"/>
</dbReference>
<evidence type="ECO:0000313" key="4">
    <source>
        <dbReference type="EMBL" id="PYE53265.1"/>
    </source>
</evidence>
<dbReference type="InterPro" id="IPR009057">
    <property type="entry name" value="Homeodomain-like_sf"/>
</dbReference>
<dbReference type="PANTHER" id="PTHR43479">
    <property type="entry name" value="ACREF/ENVCD OPERON REPRESSOR-RELATED"/>
    <property type="match status" value="1"/>
</dbReference>
<feature type="DNA-binding region" description="H-T-H motif" evidence="2">
    <location>
        <begin position="36"/>
        <end position="55"/>
    </location>
</feature>
<dbReference type="PROSITE" id="PS50977">
    <property type="entry name" value="HTH_TETR_2"/>
    <property type="match status" value="1"/>
</dbReference>
<dbReference type="Pfam" id="PF00440">
    <property type="entry name" value="TetR_N"/>
    <property type="match status" value="1"/>
</dbReference>
<reference evidence="4 5" key="1">
    <citation type="submission" date="2018-06" db="EMBL/GenBank/DDBJ databases">
        <title>Genomic Encyclopedia of Type Strains, Phase IV (KMG-IV): sequencing the most valuable type-strain genomes for metagenomic binning, comparative biology and taxonomic classification.</title>
        <authorList>
            <person name="Goeker M."/>
        </authorList>
    </citation>
    <scope>NUCLEOTIDE SEQUENCE [LARGE SCALE GENOMIC DNA]</scope>
    <source>
        <strain evidence="4 5">DSM 18048</strain>
    </source>
</reference>
<dbReference type="GO" id="GO:0003677">
    <property type="term" value="F:DNA binding"/>
    <property type="evidence" value="ECO:0007669"/>
    <property type="project" value="UniProtKB-UniRule"/>
</dbReference>